<dbReference type="AlphaFoldDB" id="A0A4Y2GTV4"/>
<proteinExistence type="predicted"/>
<sequence length="100" mass="11403">MRTAHALRSWPQAFKTSHRGKLKSRVLHHDTAMFHRSLLESNYLSEDTFDYFHDQLILLISPHDIFSPSSDEEFTSGATTFKFRSSAATKTLEDTAKSGL</sequence>
<organism evidence="1 2">
    <name type="scientific">Araneus ventricosus</name>
    <name type="common">Orbweaver spider</name>
    <name type="synonym">Epeira ventricosa</name>
    <dbReference type="NCBI Taxonomy" id="182803"/>
    <lineage>
        <taxon>Eukaryota</taxon>
        <taxon>Metazoa</taxon>
        <taxon>Ecdysozoa</taxon>
        <taxon>Arthropoda</taxon>
        <taxon>Chelicerata</taxon>
        <taxon>Arachnida</taxon>
        <taxon>Araneae</taxon>
        <taxon>Araneomorphae</taxon>
        <taxon>Entelegynae</taxon>
        <taxon>Araneoidea</taxon>
        <taxon>Araneidae</taxon>
        <taxon>Araneus</taxon>
    </lineage>
</organism>
<dbReference type="Proteomes" id="UP000499080">
    <property type="component" value="Unassembled WGS sequence"/>
</dbReference>
<accession>A0A4Y2GTV4</accession>
<gene>
    <name evidence="1" type="ORF">AVEN_241741_1</name>
</gene>
<protein>
    <submittedName>
        <fullName evidence="1">Uncharacterized protein</fullName>
    </submittedName>
</protein>
<evidence type="ECO:0000313" key="1">
    <source>
        <dbReference type="EMBL" id="GBM56279.1"/>
    </source>
</evidence>
<name>A0A4Y2GTV4_ARAVE</name>
<keyword evidence="2" id="KW-1185">Reference proteome</keyword>
<comment type="caution">
    <text evidence="1">The sequence shown here is derived from an EMBL/GenBank/DDBJ whole genome shotgun (WGS) entry which is preliminary data.</text>
</comment>
<evidence type="ECO:0000313" key="2">
    <source>
        <dbReference type="Proteomes" id="UP000499080"/>
    </source>
</evidence>
<dbReference type="EMBL" id="BGPR01001538">
    <property type="protein sequence ID" value="GBM56279.1"/>
    <property type="molecule type" value="Genomic_DNA"/>
</dbReference>
<reference evidence="1 2" key="1">
    <citation type="journal article" date="2019" name="Sci. Rep.">
        <title>Orb-weaving spider Araneus ventricosus genome elucidates the spidroin gene catalogue.</title>
        <authorList>
            <person name="Kono N."/>
            <person name="Nakamura H."/>
            <person name="Ohtoshi R."/>
            <person name="Moran D.A.P."/>
            <person name="Shinohara A."/>
            <person name="Yoshida Y."/>
            <person name="Fujiwara M."/>
            <person name="Mori M."/>
            <person name="Tomita M."/>
            <person name="Arakawa K."/>
        </authorList>
    </citation>
    <scope>NUCLEOTIDE SEQUENCE [LARGE SCALE GENOMIC DNA]</scope>
</reference>